<evidence type="ECO:0000313" key="16">
    <source>
        <dbReference type="EMBL" id="KZL90767.1"/>
    </source>
</evidence>
<evidence type="ECO:0000256" key="7">
    <source>
        <dbReference type="ARBA" id="ARBA00022741"/>
    </source>
</evidence>
<sequence>MFEKTLVLIKPDGVKRKLIGKIITFYEDKNLIISSLKMIRANDKIVEQHYVEHKDKPFFSDLINYLTEGNIVAMVIEGENAINLVRKINGATDPLTADMGSIRGMFGIEKQRNLVHASDNIDNAEREIKLWFPKVENEK</sequence>
<dbReference type="InterPro" id="IPR034907">
    <property type="entry name" value="NDK-like_dom"/>
</dbReference>
<accession>A0A162S4P1</accession>
<dbReference type="InterPro" id="IPR001564">
    <property type="entry name" value="Nucleoside_diP_kinase"/>
</dbReference>
<evidence type="ECO:0000313" key="17">
    <source>
        <dbReference type="Proteomes" id="UP000076603"/>
    </source>
</evidence>
<dbReference type="STRING" id="1121326.CLMAG_36750"/>
<evidence type="ECO:0000256" key="6">
    <source>
        <dbReference type="ARBA" id="ARBA00022723"/>
    </source>
</evidence>
<dbReference type="GO" id="GO:0006241">
    <property type="term" value="P:CTP biosynthetic process"/>
    <property type="evidence" value="ECO:0007669"/>
    <property type="project" value="UniProtKB-UniRule"/>
</dbReference>
<feature type="binding site" evidence="12 13">
    <location>
        <position position="86"/>
    </location>
    <ligand>
        <name>ATP</name>
        <dbReference type="ChEBI" id="CHEBI:30616"/>
    </ligand>
</feature>
<feature type="binding site" evidence="12 13">
    <location>
        <position position="10"/>
    </location>
    <ligand>
        <name>ATP</name>
        <dbReference type="ChEBI" id="CHEBI:30616"/>
    </ligand>
</feature>
<dbReference type="NCBIfam" id="NF001908">
    <property type="entry name" value="PRK00668.1"/>
    <property type="match status" value="1"/>
</dbReference>
<evidence type="ECO:0000256" key="1">
    <source>
        <dbReference type="ARBA" id="ARBA00001946"/>
    </source>
</evidence>
<feature type="binding site" evidence="12 13">
    <location>
        <position position="92"/>
    </location>
    <ligand>
        <name>ATP</name>
        <dbReference type="ChEBI" id="CHEBI:30616"/>
    </ligand>
</feature>
<keyword evidence="12" id="KW-0963">Cytoplasm</keyword>
<evidence type="ECO:0000256" key="10">
    <source>
        <dbReference type="ARBA" id="ARBA00022842"/>
    </source>
</evidence>
<evidence type="ECO:0000256" key="5">
    <source>
        <dbReference type="ARBA" id="ARBA00022679"/>
    </source>
</evidence>
<comment type="catalytic activity">
    <reaction evidence="12">
        <text>a 2'-deoxyribonucleoside 5'-diphosphate + ATP = a 2'-deoxyribonucleoside 5'-triphosphate + ADP</text>
        <dbReference type="Rhea" id="RHEA:44640"/>
        <dbReference type="ChEBI" id="CHEBI:30616"/>
        <dbReference type="ChEBI" id="CHEBI:61560"/>
        <dbReference type="ChEBI" id="CHEBI:73316"/>
        <dbReference type="ChEBI" id="CHEBI:456216"/>
        <dbReference type="EC" id="2.7.4.6"/>
    </reaction>
</comment>
<gene>
    <name evidence="16" type="primary">ndkA</name>
    <name evidence="12" type="synonym">ndk</name>
    <name evidence="16" type="ORF">CLMAG_36750</name>
</gene>
<protein>
    <recommendedName>
        <fullName evidence="4 12">Nucleoside diphosphate kinase</fullName>
        <shortName evidence="12">NDK</shortName>
        <shortName evidence="12">NDP kinase</shortName>
        <ecNumber evidence="3 12">2.7.4.6</ecNumber>
    </recommendedName>
    <alternativeName>
        <fullName evidence="12">Nucleoside-2-P kinase</fullName>
    </alternativeName>
</protein>
<evidence type="ECO:0000256" key="9">
    <source>
        <dbReference type="ARBA" id="ARBA00022840"/>
    </source>
</evidence>
<proteinExistence type="inferred from homology"/>
<evidence type="ECO:0000256" key="11">
    <source>
        <dbReference type="ARBA" id="ARBA00023080"/>
    </source>
</evidence>
<comment type="catalytic activity">
    <reaction evidence="12">
        <text>a ribonucleoside 5'-diphosphate + ATP = a ribonucleoside 5'-triphosphate + ADP</text>
        <dbReference type="Rhea" id="RHEA:18113"/>
        <dbReference type="ChEBI" id="CHEBI:30616"/>
        <dbReference type="ChEBI" id="CHEBI:57930"/>
        <dbReference type="ChEBI" id="CHEBI:61557"/>
        <dbReference type="ChEBI" id="CHEBI:456216"/>
        <dbReference type="EC" id="2.7.4.6"/>
    </reaction>
</comment>
<evidence type="ECO:0000256" key="2">
    <source>
        <dbReference type="ARBA" id="ARBA00008142"/>
    </source>
</evidence>
<evidence type="ECO:0000256" key="14">
    <source>
        <dbReference type="RuleBase" id="RU004011"/>
    </source>
</evidence>
<comment type="caution">
    <text evidence="16">The sequence shown here is derived from an EMBL/GenBank/DDBJ whole genome shotgun (WGS) entry which is preliminary data.</text>
</comment>
<evidence type="ECO:0000256" key="4">
    <source>
        <dbReference type="ARBA" id="ARBA00017632"/>
    </source>
</evidence>
<keyword evidence="8 12" id="KW-0418">Kinase</keyword>
<dbReference type="CDD" id="cd04413">
    <property type="entry name" value="NDPk_I"/>
    <property type="match status" value="1"/>
</dbReference>
<dbReference type="OrthoDB" id="9801161at2"/>
<organism evidence="16 17">
    <name type="scientific">Clostridium magnum DSM 2767</name>
    <dbReference type="NCBI Taxonomy" id="1121326"/>
    <lineage>
        <taxon>Bacteria</taxon>
        <taxon>Bacillati</taxon>
        <taxon>Bacillota</taxon>
        <taxon>Clostridia</taxon>
        <taxon>Eubacteriales</taxon>
        <taxon>Clostridiaceae</taxon>
        <taxon>Clostridium</taxon>
    </lineage>
</organism>
<feature type="binding site" evidence="12 13">
    <location>
        <position position="58"/>
    </location>
    <ligand>
        <name>ATP</name>
        <dbReference type="ChEBI" id="CHEBI:30616"/>
    </ligand>
</feature>
<keyword evidence="5 12" id="KW-0808">Transferase</keyword>
<comment type="function">
    <text evidence="12">Major role in the synthesis of nucleoside triphosphates other than ATP. The ATP gamma phosphate is transferred to the NDP beta phosphate via a ping-pong mechanism, using a phosphorylated active-site intermediate.</text>
</comment>
<dbReference type="PRINTS" id="PR01243">
    <property type="entry name" value="NUCDPKINASE"/>
</dbReference>
<evidence type="ECO:0000256" key="3">
    <source>
        <dbReference type="ARBA" id="ARBA00012966"/>
    </source>
</evidence>
<evidence type="ECO:0000256" key="8">
    <source>
        <dbReference type="ARBA" id="ARBA00022777"/>
    </source>
</evidence>
<dbReference type="SMART" id="SM00562">
    <property type="entry name" value="NDK"/>
    <property type="match status" value="1"/>
</dbReference>
<dbReference type="HAMAP" id="MF_00451">
    <property type="entry name" value="NDP_kinase"/>
    <property type="match status" value="1"/>
</dbReference>
<comment type="cofactor">
    <cofactor evidence="1 12">
        <name>Mg(2+)</name>
        <dbReference type="ChEBI" id="CHEBI:18420"/>
    </cofactor>
</comment>
<dbReference type="GO" id="GO:0046872">
    <property type="term" value="F:metal ion binding"/>
    <property type="evidence" value="ECO:0007669"/>
    <property type="project" value="UniProtKB-KW"/>
</dbReference>
<keyword evidence="12" id="KW-0597">Phosphoprotein</keyword>
<dbReference type="GO" id="GO:0005737">
    <property type="term" value="C:cytoplasm"/>
    <property type="evidence" value="ECO:0007669"/>
    <property type="project" value="UniProtKB-SubCell"/>
</dbReference>
<keyword evidence="11 12" id="KW-0546">Nucleotide metabolism</keyword>
<evidence type="ECO:0000256" key="13">
    <source>
        <dbReference type="PROSITE-ProRule" id="PRU00706"/>
    </source>
</evidence>
<feature type="active site" description="Pros-phosphohistidine intermediate" evidence="12 13">
    <location>
        <position position="116"/>
    </location>
</feature>
<dbReference type="InterPro" id="IPR036850">
    <property type="entry name" value="NDK-like_dom_sf"/>
</dbReference>
<comment type="subunit">
    <text evidence="12">Homotetramer.</text>
</comment>
<dbReference type="PATRIC" id="fig|1121326.3.peg.3718"/>
<evidence type="ECO:0000256" key="12">
    <source>
        <dbReference type="HAMAP-Rule" id="MF_00451"/>
    </source>
</evidence>
<keyword evidence="7 12" id="KW-0547">Nucleotide-binding</keyword>
<dbReference type="GO" id="GO:0005524">
    <property type="term" value="F:ATP binding"/>
    <property type="evidence" value="ECO:0007669"/>
    <property type="project" value="UniProtKB-UniRule"/>
</dbReference>
<dbReference type="PANTHER" id="PTHR11349">
    <property type="entry name" value="NUCLEOSIDE DIPHOSPHATE KINASE"/>
    <property type="match status" value="1"/>
</dbReference>
<keyword evidence="17" id="KW-1185">Reference proteome</keyword>
<dbReference type="GO" id="GO:0004550">
    <property type="term" value="F:nucleoside diphosphate kinase activity"/>
    <property type="evidence" value="ECO:0007669"/>
    <property type="project" value="UniProtKB-UniRule"/>
</dbReference>
<dbReference type="Proteomes" id="UP000076603">
    <property type="component" value="Unassembled WGS sequence"/>
</dbReference>
<comment type="subcellular location">
    <subcellularLocation>
        <location evidence="12">Cytoplasm</location>
    </subcellularLocation>
</comment>
<keyword evidence="10 12" id="KW-0460">Magnesium</keyword>
<dbReference type="Pfam" id="PF00334">
    <property type="entry name" value="NDK"/>
    <property type="match status" value="1"/>
</dbReference>
<name>A0A162S4P1_9CLOT</name>
<dbReference type="SUPFAM" id="SSF54919">
    <property type="entry name" value="Nucleoside diphosphate kinase, NDK"/>
    <property type="match status" value="1"/>
</dbReference>
<evidence type="ECO:0000259" key="15">
    <source>
        <dbReference type="SMART" id="SM00562"/>
    </source>
</evidence>
<dbReference type="EMBL" id="LWAE01000004">
    <property type="protein sequence ID" value="KZL90767.1"/>
    <property type="molecule type" value="Genomic_DNA"/>
</dbReference>
<dbReference type="GO" id="GO:0006228">
    <property type="term" value="P:UTP biosynthetic process"/>
    <property type="evidence" value="ECO:0007669"/>
    <property type="project" value="UniProtKB-UniRule"/>
</dbReference>
<dbReference type="Gene3D" id="3.30.70.141">
    <property type="entry name" value="Nucleoside diphosphate kinase-like domain"/>
    <property type="match status" value="1"/>
</dbReference>
<feature type="binding site" evidence="12 13">
    <location>
        <position position="113"/>
    </location>
    <ligand>
        <name>ATP</name>
        <dbReference type="ChEBI" id="CHEBI:30616"/>
    </ligand>
</feature>
<dbReference type="AlphaFoldDB" id="A0A162S4P1"/>
<dbReference type="EC" id="2.7.4.6" evidence="3 12"/>
<dbReference type="PROSITE" id="PS51374">
    <property type="entry name" value="NDPK_LIKE"/>
    <property type="match status" value="1"/>
</dbReference>
<comment type="similarity">
    <text evidence="2 12 13 14">Belongs to the NDK family.</text>
</comment>
<feature type="binding site" evidence="12 13">
    <location>
        <position position="103"/>
    </location>
    <ligand>
        <name>ATP</name>
        <dbReference type="ChEBI" id="CHEBI:30616"/>
    </ligand>
</feature>
<dbReference type="FunFam" id="3.30.70.141:FF:000003">
    <property type="entry name" value="Nucleoside diphosphate kinase"/>
    <property type="match status" value="1"/>
</dbReference>
<keyword evidence="9 12" id="KW-0067">ATP-binding</keyword>
<feature type="domain" description="Nucleoside diphosphate kinase-like" evidence="15">
    <location>
        <begin position="2"/>
        <end position="139"/>
    </location>
</feature>
<dbReference type="GO" id="GO:0006183">
    <property type="term" value="P:GTP biosynthetic process"/>
    <property type="evidence" value="ECO:0007669"/>
    <property type="project" value="UniProtKB-UniRule"/>
</dbReference>
<keyword evidence="6 12" id="KW-0479">Metal-binding</keyword>
<reference evidence="16 17" key="1">
    <citation type="submission" date="2016-04" db="EMBL/GenBank/DDBJ databases">
        <title>Genome sequence of Clostridium magnum DSM 2767.</title>
        <authorList>
            <person name="Poehlein A."/>
            <person name="Uhlig R."/>
            <person name="Fischer R."/>
            <person name="Bahl H."/>
            <person name="Daniel R."/>
        </authorList>
    </citation>
    <scope>NUCLEOTIDE SEQUENCE [LARGE SCALE GENOMIC DNA]</scope>
    <source>
        <strain evidence="16 17">DSM 2767</strain>
    </source>
</reference>
<dbReference type="RefSeq" id="WP_066625512.1">
    <property type="nucleotide sequence ID" value="NZ_FQXL01000067.1"/>
</dbReference>